<organism evidence="11 12">
    <name type="scientific">Littorina saxatilis</name>
    <dbReference type="NCBI Taxonomy" id="31220"/>
    <lineage>
        <taxon>Eukaryota</taxon>
        <taxon>Metazoa</taxon>
        <taxon>Spiralia</taxon>
        <taxon>Lophotrochozoa</taxon>
        <taxon>Mollusca</taxon>
        <taxon>Gastropoda</taxon>
        <taxon>Caenogastropoda</taxon>
        <taxon>Littorinimorpha</taxon>
        <taxon>Littorinoidea</taxon>
        <taxon>Littorinidae</taxon>
        <taxon>Littorina</taxon>
    </lineage>
</organism>
<keyword evidence="5 10" id="KW-1133">Transmembrane helix</keyword>
<evidence type="ECO:0000256" key="10">
    <source>
        <dbReference type="SAM" id="Phobius"/>
    </source>
</evidence>
<dbReference type="GO" id="GO:0005044">
    <property type="term" value="F:scavenger receptor activity"/>
    <property type="evidence" value="ECO:0007669"/>
    <property type="project" value="TreeGrafter"/>
</dbReference>
<keyword evidence="12" id="KW-1185">Reference proteome</keyword>
<evidence type="ECO:0000256" key="2">
    <source>
        <dbReference type="ARBA" id="ARBA00010532"/>
    </source>
</evidence>
<reference evidence="11 12" key="1">
    <citation type="submission" date="2024-02" db="EMBL/GenBank/DDBJ databases">
        <title>Chromosome-scale genome assembly of the rough periwinkle Littorina saxatilis.</title>
        <authorList>
            <person name="De Jode A."/>
            <person name="Faria R."/>
            <person name="Formenti G."/>
            <person name="Sims Y."/>
            <person name="Smith T.P."/>
            <person name="Tracey A."/>
            <person name="Wood J.M.D."/>
            <person name="Zagrodzka Z.B."/>
            <person name="Johannesson K."/>
            <person name="Butlin R.K."/>
            <person name="Leder E.H."/>
        </authorList>
    </citation>
    <scope>NUCLEOTIDE SEQUENCE [LARGE SCALE GENOMIC DNA]</scope>
    <source>
        <strain evidence="11">Snail1</strain>
        <tissue evidence="11">Muscle</tissue>
    </source>
</reference>
<evidence type="ECO:0000256" key="1">
    <source>
        <dbReference type="ARBA" id="ARBA00004651"/>
    </source>
</evidence>
<dbReference type="Proteomes" id="UP001374579">
    <property type="component" value="Unassembled WGS sequence"/>
</dbReference>
<gene>
    <name evidence="11" type="ORF">V1264_004201</name>
</gene>
<proteinExistence type="inferred from homology"/>
<dbReference type="EMBL" id="JBAMIC010000013">
    <property type="protein sequence ID" value="KAK7097188.1"/>
    <property type="molecule type" value="Genomic_DNA"/>
</dbReference>
<keyword evidence="7" id="KW-1015">Disulfide bond</keyword>
<dbReference type="PANTHER" id="PTHR11923:SF51">
    <property type="entry name" value="LYSOSOME MEMBRANE PROTEIN 2"/>
    <property type="match status" value="1"/>
</dbReference>
<dbReference type="PRINTS" id="PR01609">
    <property type="entry name" value="CD36FAMILY"/>
</dbReference>
<dbReference type="GO" id="GO:0005737">
    <property type="term" value="C:cytoplasm"/>
    <property type="evidence" value="ECO:0007669"/>
    <property type="project" value="TreeGrafter"/>
</dbReference>
<dbReference type="PANTHER" id="PTHR11923">
    <property type="entry name" value="SCAVENGER RECEPTOR CLASS B TYPE-1 SR-B1"/>
    <property type="match status" value="1"/>
</dbReference>
<evidence type="ECO:0000256" key="7">
    <source>
        <dbReference type="ARBA" id="ARBA00023157"/>
    </source>
</evidence>
<evidence type="ECO:0000256" key="5">
    <source>
        <dbReference type="ARBA" id="ARBA00022989"/>
    </source>
</evidence>
<keyword evidence="3" id="KW-1003">Cell membrane</keyword>
<dbReference type="InterPro" id="IPR005428">
    <property type="entry name" value="CD36/SCARB1/SNMP1"/>
</dbReference>
<keyword evidence="8" id="KW-0675">Receptor</keyword>
<dbReference type="InterPro" id="IPR002159">
    <property type="entry name" value="CD36_fam"/>
</dbReference>
<sequence length="498" mass="55883">MYCSKGRCCKWTCGIVGLVALVTGCVLIQVFDNLIHEKVKDELPLKNGSVSYKNWLSPPAPIYFQIYVQHVANAEEVVQLGAKPVLVQKGPYTYREKRQKVNITYTADNTITYRENQFYFFDRSRSVGPENDNFTTVNLPMITIANMVKYQFGIIQEMVNTILEFTDEHVFIDLTVAELMWGYEDSLLKDVKNELAKLGITLPIDDKFGMFLNKNGSNDGLYRITSGLGGTVDHFAEILSWDGNRSLNFWNSDVANSLNGSDGTMYPPFIDTSRSYYLFSSDLCRSLEIVHTKDYTLKGIDLRRFIVPPRTFANVSTNPYNKGFCTPESNCLPSGVLNASVCKQGAPVILSLPHFLDGDPAIQNRVIGMNPNREKHQSVIDIEPMTGVVMNAAKRVQLNAYLTKIPHIKDTTNIHPYIILPILWLDESAKIDDKSASDFKSEVLMPLKIADAVQYGLIALGVFLLTCFFICFAKGAFCKTKDREMQSMGETTPILPSA</sequence>
<comment type="caution">
    <text evidence="11">The sequence shown here is derived from an EMBL/GenBank/DDBJ whole genome shotgun (WGS) entry which is preliminary data.</text>
</comment>
<evidence type="ECO:0000256" key="9">
    <source>
        <dbReference type="ARBA" id="ARBA00023180"/>
    </source>
</evidence>
<dbReference type="GO" id="GO:0005886">
    <property type="term" value="C:plasma membrane"/>
    <property type="evidence" value="ECO:0007669"/>
    <property type="project" value="UniProtKB-SubCell"/>
</dbReference>
<comment type="similarity">
    <text evidence="2">Belongs to the CD36 family.</text>
</comment>
<evidence type="ECO:0000256" key="8">
    <source>
        <dbReference type="ARBA" id="ARBA00023170"/>
    </source>
</evidence>
<dbReference type="PRINTS" id="PR01610">
    <property type="entry name" value="CD36ANTIGEN"/>
</dbReference>
<name>A0AAN9G6E4_9CAEN</name>
<comment type="subcellular location">
    <subcellularLocation>
        <location evidence="1">Cell membrane</location>
        <topology evidence="1">Multi-pass membrane protein</topology>
    </subcellularLocation>
</comment>
<evidence type="ECO:0000256" key="3">
    <source>
        <dbReference type="ARBA" id="ARBA00022475"/>
    </source>
</evidence>
<evidence type="ECO:0000256" key="6">
    <source>
        <dbReference type="ARBA" id="ARBA00023136"/>
    </source>
</evidence>
<evidence type="ECO:0000313" key="11">
    <source>
        <dbReference type="EMBL" id="KAK7097188.1"/>
    </source>
</evidence>
<evidence type="ECO:0000313" key="12">
    <source>
        <dbReference type="Proteomes" id="UP001374579"/>
    </source>
</evidence>
<protein>
    <submittedName>
        <fullName evidence="11">Uncharacterized protein</fullName>
    </submittedName>
</protein>
<keyword evidence="6 10" id="KW-0472">Membrane</keyword>
<feature type="transmembrane region" description="Helical" evidence="10">
    <location>
        <begin position="12"/>
        <end position="31"/>
    </location>
</feature>
<dbReference type="PROSITE" id="PS51257">
    <property type="entry name" value="PROKAR_LIPOPROTEIN"/>
    <property type="match status" value="1"/>
</dbReference>
<keyword evidence="9" id="KW-0325">Glycoprotein</keyword>
<evidence type="ECO:0000256" key="4">
    <source>
        <dbReference type="ARBA" id="ARBA00022692"/>
    </source>
</evidence>
<dbReference type="AlphaFoldDB" id="A0AAN9G6E4"/>
<keyword evidence="4 10" id="KW-0812">Transmembrane</keyword>
<dbReference type="Pfam" id="PF01130">
    <property type="entry name" value="CD36"/>
    <property type="match status" value="1"/>
</dbReference>
<accession>A0AAN9G6E4</accession>
<feature type="transmembrane region" description="Helical" evidence="10">
    <location>
        <begin position="455"/>
        <end position="477"/>
    </location>
</feature>